<dbReference type="OMA" id="NQCDCAF"/>
<gene>
    <name evidence="1" type="ORF">THAOC_29447</name>
</gene>
<name>K0RR59_THAOC</name>
<accession>K0RR59</accession>
<comment type="caution">
    <text evidence="1">The sequence shown here is derived from an EMBL/GenBank/DDBJ whole genome shotgun (WGS) entry which is preliminary data.</text>
</comment>
<dbReference type="AlphaFoldDB" id="K0RR59"/>
<dbReference type="OrthoDB" id="50147at2759"/>
<dbReference type="eggNOG" id="ENOG502RWT4">
    <property type="taxonomic scope" value="Eukaryota"/>
</dbReference>
<proteinExistence type="predicted"/>
<organism evidence="1 2">
    <name type="scientific">Thalassiosira oceanica</name>
    <name type="common">Marine diatom</name>
    <dbReference type="NCBI Taxonomy" id="159749"/>
    <lineage>
        <taxon>Eukaryota</taxon>
        <taxon>Sar</taxon>
        <taxon>Stramenopiles</taxon>
        <taxon>Ochrophyta</taxon>
        <taxon>Bacillariophyta</taxon>
        <taxon>Coscinodiscophyceae</taxon>
        <taxon>Thalassiosirophycidae</taxon>
        <taxon>Thalassiosirales</taxon>
        <taxon>Thalassiosiraceae</taxon>
        <taxon>Thalassiosira</taxon>
    </lineage>
</organism>
<keyword evidence="2" id="KW-1185">Reference proteome</keyword>
<dbReference type="Proteomes" id="UP000266841">
    <property type="component" value="Unassembled WGS sequence"/>
</dbReference>
<reference evidence="1 2" key="1">
    <citation type="journal article" date="2012" name="Genome Biol.">
        <title>Genome and low-iron response of an oceanic diatom adapted to chronic iron limitation.</title>
        <authorList>
            <person name="Lommer M."/>
            <person name="Specht M."/>
            <person name="Roy A.S."/>
            <person name="Kraemer L."/>
            <person name="Andreson R."/>
            <person name="Gutowska M.A."/>
            <person name="Wolf J."/>
            <person name="Bergner S.V."/>
            <person name="Schilhabel M.B."/>
            <person name="Klostermeier U.C."/>
            <person name="Beiko R.G."/>
            <person name="Rosenstiel P."/>
            <person name="Hippler M."/>
            <person name="Laroche J."/>
        </authorList>
    </citation>
    <scope>NUCLEOTIDE SEQUENCE [LARGE SCALE GENOMIC DNA]</scope>
    <source>
        <strain evidence="1 2">CCMP1005</strain>
    </source>
</reference>
<evidence type="ECO:0000313" key="2">
    <source>
        <dbReference type="Proteomes" id="UP000266841"/>
    </source>
</evidence>
<dbReference type="EMBL" id="AGNL01041732">
    <property type="protein sequence ID" value="EJK51381.1"/>
    <property type="molecule type" value="Genomic_DNA"/>
</dbReference>
<sequence length="249" mass="27063">MLVSALIAGSIADSKAEEAAAPLKLSKEGGKARRLLQRFKKRQQRFEQAQSEQSAATTDVGVLANDKPRFLQETDFEYYCPRDTCPKELCDCAEAGGALEDCTSELQNVCRTGHLSDCVFQDYVGVYETVYCPFVGCVSDGFQENQCDCAFYDLYCDRLHSDQCLTFLGTVESDSPDKKPFFGCDENELKNVCDQAKTCKNSGDLQGLPMGTWKGAGVAGLRNSSEKARASAAAVVAGTVVSTMLLMAE</sequence>
<evidence type="ECO:0000313" key="1">
    <source>
        <dbReference type="EMBL" id="EJK51381.1"/>
    </source>
</evidence>
<protein>
    <submittedName>
        <fullName evidence="1">Uncharacterized protein</fullName>
    </submittedName>
</protein>